<dbReference type="InterPro" id="IPR050121">
    <property type="entry name" value="Cytochrome_P450_monoxygenase"/>
</dbReference>
<dbReference type="PRINTS" id="PR00465">
    <property type="entry name" value="EP450IV"/>
</dbReference>
<keyword evidence="5" id="KW-0479">Metal-binding</keyword>
<evidence type="ECO:0000256" key="9">
    <source>
        <dbReference type="SAM" id="Phobius"/>
    </source>
</evidence>
<sequence>MALFSKYLGPGGTALVAMALAAIMYFASVLWRVRKPMRRVRRLGKPMPQWSPVFGHLLVAGEIFNSLQVECHSGYMLRKLLDQFPNNGAFYFDVWPMMEPMLVVTDAELANHVVTHHQSGFRKPETLKDWFNPITGGPSLFDTNGQPWKVLHNLFSPAFSNTNTVAYTPVVVDRIRTFCDILRDNARRGEVFLLEPLVLNLVTDIIGEILLNIRLDSQRQHHPLSDTMIQQLKLKFTEYKPQNFFASINPFLRYRLWNNGRILDQQIRSQLELRFRVLRTAKRGVADPTARPGDIPRFKSVIDLAIEEYLARSGETPTTLDEDFMAMATRNMRMFFFAGYDSTASTALFCYYNLWRHPAALARLRAEHDSVFGPLSSSTSPADAILANPHILNSLPYTHAVIKETLRLFPPANGVRQGCPDLELCDARGTRYPTDGFTVLISHYCIQRDPRRWSRPDDFVPERWLNGGDVASDTLDTDSGCLKSQDCQRPPRGGWRPFEHGPRLCIGQQLVMSEIKAVLACTVREFDIRDAYDEIGAGAASRDLSGVGGQAAFMIEAGAAHPNGQYPCRVTFSGYGS</sequence>
<name>A0ABR3XJ24_9PEZI</name>
<evidence type="ECO:0000256" key="3">
    <source>
        <dbReference type="ARBA" id="ARBA00010617"/>
    </source>
</evidence>
<evidence type="ECO:0000256" key="6">
    <source>
        <dbReference type="ARBA" id="ARBA00023002"/>
    </source>
</evidence>
<keyword evidence="7" id="KW-0408">Iron</keyword>
<reference evidence="10 11" key="1">
    <citation type="journal article" date="2024" name="Commun. Biol.">
        <title>Comparative genomic analysis of thermophilic fungi reveals convergent evolutionary adaptations and gene losses.</title>
        <authorList>
            <person name="Steindorff A.S."/>
            <person name="Aguilar-Pontes M.V."/>
            <person name="Robinson A.J."/>
            <person name="Andreopoulos B."/>
            <person name="LaButti K."/>
            <person name="Kuo A."/>
            <person name="Mondo S."/>
            <person name="Riley R."/>
            <person name="Otillar R."/>
            <person name="Haridas S."/>
            <person name="Lipzen A."/>
            <person name="Grimwood J."/>
            <person name="Schmutz J."/>
            <person name="Clum A."/>
            <person name="Reid I.D."/>
            <person name="Moisan M.C."/>
            <person name="Butler G."/>
            <person name="Nguyen T.T.M."/>
            <person name="Dewar K."/>
            <person name="Conant G."/>
            <person name="Drula E."/>
            <person name="Henrissat B."/>
            <person name="Hansel C."/>
            <person name="Singer S."/>
            <person name="Hutchinson M.I."/>
            <person name="de Vries R.P."/>
            <person name="Natvig D.O."/>
            <person name="Powell A.J."/>
            <person name="Tsang A."/>
            <person name="Grigoriev I.V."/>
        </authorList>
    </citation>
    <scope>NUCLEOTIDE SEQUENCE [LARGE SCALE GENOMIC DNA]</scope>
    <source>
        <strain evidence="10 11">ATCC 24622</strain>
    </source>
</reference>
<evidence type="ECO:0000256" key="1">
    <source>
        <dbReference type="ARBA" id="ARBA00001971"/>
    </source>
</evidence>
<organism evidence="10 11">
    <name type="scientific">Phialemonium thermophilum</name>
    <dbReference type="NCBI Taxonomy" id="223376"/>
    <lineage>
        <taxon>Eukaryota</taxon>
        <taxon>Fungi</taxon>
        <taxon>Dikarya</taxon>
        <taxon>Ascomycota</taxon>
        <taxon>Pezizomycotina</taxon>
        <taxon>Sordariomycetes</taxon>
        <taxon>Sordariomycetidae</taxon>
        <taxon>Cephalothecales</taxon>
        <taxon>Cephalothecaceae</taxon>
        <taxon>Phialemonium</taxon>
    </lineage>
</organism>
<keyword evidence="8" id="KW-0503">Monooxygenase</keyword>
<keyword evidence="6" id="KW-0560">Oxidoreductase</keyword>
<gene>
    <name evidence="10" type="ORF">VTK73DRAFT_9672</name>
</gene>
<dbReference type="Gene3D" id="1.10.630.10">
    <property type="entry name" value="Cytochrome P450"/>
    <property type="match status" value="1"/>
</dbReference>
<evidence type="ECO:0000313" key="11">
    <source>
        <dbReference type="Proteomes" id="UP001586593"/>
    </source>
</evidence>
<proteinExistence type="inferred from homology"/>
<dbReference type="PRINTS" id="PR00385">
    <property type="entry name" value="P450"/>
</dbReference>
<feature type="transmembrane region" description="Helical" evidence="9">
    <location>
        <begin position="12"/>
        <end position="33"/>
    </location>
</feature>
<evidence type="ECO:0000256" key="7">
    <source>
        <dbReference type="ARBA" id="ARBA00023004"/>
    </source>
</evidence>
<evidence type="ECO:0000256" key="8">
    <source>
        <dbReference type="ARBA" id="ARBA00023033"/>
    </source>
</evidence>
<evidence type="ECO:0000256" key="4">
    <source>
        <dbReference type="ARBA" id="ARBA00022617"/>
    </source>
</evidence>
<evidence type="ECO:0000256" key="5">
    <source>
        <dbReference type="ARBA" id="ARBA00022723"/>
    </source>
</evidence>
<keyword evidence="4" id="KW-0349">Heme</keyword>
<feature type="transmembrane region" description="Helical" evidence="9">
    <location>
        <begin position="334"/>
        <end position="355"/>
    </location>
</feature>
<evidence type="ECO:0000313" key="10">
    <source>
        <dbReference type="EMBL" id="KAL1875961.1"/>
    </source>
</evidence>
<dbReference type="InterPro" id="IPR002403">
    <property type="entry name" value="Cyt_P450_E_grp-IV"/>
</dbReference>
<protein>
    <recommendedName>
        <fullName evidence="12">Cytochrome P450</fullName>
    </recommendedName>
</protein>
<dbReference type="PANTHER" id="PTHR24305:SF107">
    <property type="entry name" value="P450, PUTATIVE (EUROFUNG)-RELATED"/>
    <property type="match status" value="1"/>
</dbReference>
<evidence type="ECO:0000256" key="2">
    <source>
        <dbReference type="ARBA" id="ARBA00005179"/>
    </source>
</evidence>
<comment type="cofactor">
    <cofactor evidence="1">
        <name>heme</name>
        <dbReference type="ChEBI" id="CHEBI:30413"/>
    </cofactor>
</comment>
<comment type="similarity">
    <text evidence="3">Belongs to the cytochrome P450 family.</text>
</comment>
<keyword evidence="11" id="KW-1185">Reference proteome</keyword>
<dbReference type="InterPro" id="IPR001128">
    <property type="entry name" value="Cyt_P450"/>
</dbReference>
<comment type="pathway">
    <text evidence="2">Secondary metabolite biosynthesis.</text>
</comment>
<accession>A0ABR3XJ24</accession>
<dbReference type="PANTHER" id="PTHR24305">
    <property type="entry name" value="CYTOCHROME P450"/>
    <property type="match status" value="1"/>
</dbReference>
<keyword evidence="9" id="KW-1133">Transmembrane helix</keyword>
<dbReference type="SUPFAM" id="SSF48264">
    <property type="entry name" value="Cytochrome P450"/>
    <property type="match status" value="1"/>
</dbReference>
<keyword evidence="9" id="KW-0472">Membrane</keyword>
<dbReference type="EMBL" id="JAZHXJ010000083">
    <property type="protein sequence ID" value="KAL1875961.1"/>
    <property type="molecule type" value="Genomic_DNA"/>
</dbReference>
<dbReference type="InterPro" id="IPR036396">
    <property type="entry name" value="Cyt_P450_sf"/>
</dbReference>
<dbReference type="Pfam" id="PF00067">
    <property type="entry name" value="p450"/>
    <property type="match status" value="1"/>
</dbReference>
<dbReference type="Proteomes" id="UP001586593">
    <property type="component" value="Unassembled WGS sequence"/>
</dbReference>
<comment type="caution">
    <text evidence="10">The sequence shown here is derived from an EMBL/GenBank/DDBJ whole genome shotgun (WGS) entry which is preliminary data.</text>
</comment>
<dbReference type="CDD" id="cd11051">
    <property type="entry name" value="CYP59-like"/>
    <property type="match status" value="1"/>
</dbReference>
<keyword evidence="9" id="KW-0812">Transmembrane</keyword>
<evidence type="ECO:0008006" key="12">
    <source>
        <dbReference type="Google" id="ProtNLM"/>
    </source>
</evidence>